<evidence type="ECO:0000313" key="2">
    <source>
        <dbReference type="Proteomes" id="UP001157502"/>
    </source>
</evidence>
<evidence type="ECO:0000313" key="1">
    <source>
        <dbReference type="EMBL" id="KAJ7989874.1"/>
    </source>
</evidence>
<accession>A0ACC2FET0</accession>
<dbReference type="EMBL" id="CM055756">
    <property type="protein sequence ID" value="KAJ7989874.1"/>
    <property type="molecule type" value="Genomic_DNA"/>
</dbReference>
<protein>
    <submittedName>
        <fullName evidence="1">Uncharacterized protein</fullName>
    </submittedName>
</protein>
<gene>
    <name evidence="1" type="ORF">DPEC_G00309000</name>
</gene>
<name>A0ACC2FET0_DALPE</name>
<sequence>MSHNYQRSHIPDTTTNTSVTYKQLHLDLVRFQQLHPLTKRLFVIFLRGAKYNRNKTRKREGKDSWGGGGGSRD</sequence>
<organism evidence="1 2">
    <name type="scientific">Dallia pectoralis</name>
    <name type="common">Alaska blackfish</name>
    <dbReference type="NCBI Taxonomy" id="75939"/>
    <lineage>
        <taxon>Eukaryota</taxon>
        <taxon>Metazoa</taxon>
        <taxon>Chordata</taxon>
        <taxon>Craniata</taxon>
        <taxon>Vertebrata</taxon>
        <taxon>Euteleostomi</taxon>
        <taxon>Actinopterygii</taxon>
        <taxon>Neopterygii</taxon>
        <taxon>Teleostei</taxon>
        <taxon>Protacanthopterygii</taxon>
        <taxon>Esociformes</taxon>
        <taxon>Umbridae</taxon>
        <taxon>Dallia</taxon>
    </lineage>
</organism>
<dbReference type="Proteomes" id="UP001157502">
    <property type="component" value="Chromosome 29"/>
</dbReference>
<comment type="caution">
    <text evidence="1">The sequence shown here is derived from an EMBL/GenBank/DDBJ whole genome shotgun (WGS) entry which is preliminary data.</text>
</comment>
<reference evidence="1" key="1">
    <citation type="submission" date="2021-05" db="EMBL/GenBank/DDBJ databases">
        <authorList>
            <person name="Pan Q."/>
            <person name="Jouanno E."/>
            <person name="Zahm M."/>
            <person name="Klopp C."/>
            <person name="Cabau C."/>
            <person name="Louis A."/>
            <person name="Berthelot C."/>
            <person name="Parey E."/>
            <person name="Roest Crollius H."/>
            <person name="Montfort J."/>
            <person name="Robinson-Rechavi M."/>
            <person name="Bouchez O."/>
            <person name="Lampietro C."/>
            <person name="Lopez Roques C."/>
            <person name="Donnadieu C."/>
            <person name="Postlethwait J."/>
            <person name="Bobe J."/>
            <person name="Dillon D."/>
            <person name="Chandos A."/>
            <person name="von Hippel F."/>
            <person name="Guiguen Y."/>
        </authorList>
    </citation>
    <scope>NUCLEOTIDE SEQUENCE</scope>
    <source>
        <strain evidence="1">YG-Jan2019</strain>
    </source>
</reference>
<keyword evidence="2" id="KW-1185">Reference proteome</keyword>
<proteinExistence type="predicted"/>